<feature type="region of interest" description="Disordered" evidence="1">
    <location>
        <begin position="19"/>
        <end position="111"/>
    </location>
</feature>
<dbReference type="GO" id="GO:0005085">
    <property type="term" value="F:guanyl-nucleotide exchange factor activity"/>
    <property type="evidence" value="ECO:0007669"/>
    <property type="project" value="InterPro"/>
</dbReference>
<organism evidence="3 4">
    <name type="scientific">Acipenser ruthenus</name>
    <name type="common">Sterlet sturgeon</name>
    <dbReference type="NCBI Taxonomy" id="7906"/>
    <lineage>
        <taxon>Eukaryota</taxon>
        <taxon>Metazoa</taxon>
        <taxon>Chordata</taxon>
        <taxon>Craniata</taxon>
        <taxon>Vertebrata</taxon>
        <taxon>Euteleostomi</taxon>
        <taxon>Actinopterygii</taxon>
        <taxon>Chondrostei</taxon>
        <taxon>Acipenseriformes</taxon>
        <taxon>Acipenseridae</taxon>
        <taxon>Acipenser</taxon>
    </lineage>
</organism>
<dbReference type="Gene3D" id="1.20.900.10">
    <property type="entry name" value="Dbl homology (DH) domain"/>
    <property type="match status" value="1"/>
</dbReference>
<evidence type="ECO:0000259" key="2">
    <source>
        <dbReference type="PROSITE" id="PS50010"/>
    </source>
</evidence>
<evidence type="ECO:0000313" key="4">
    <source>
        <dbReference type="Proteomes" id="UP000289886"/>
    </source>
</evidence>
<dbReference type="EMBL" id="SCEB01006266">
    <property type="protein sequence ID" value="RXM92440.1"/>
    <property type="molecule type" value="Genomic_DNA"/>
</dbReference>
<feature type="domain" description="DH" evidence="2">
    <location>
        <begin position="188"/>
        <end position="260"/>
    </location>
</feature>
<dbReference type="InterPro" id="IPR035899">
    <property type="entry name" value="DBL_dom_sf"/>
</dbReference>
<evidence type="ECO:0000256" key="1">
    <source>
        <dbReference type="SAM" id="MobiDB-lite"/>
    </source>
</evidence>
<dbReference type="InterPro" id="IPR000219">
    <property type="entry name" value="DH_dom"/>
</dbReference>
<dbReference type="Proteomes" id="UP000289886">
    <property type="component" value="Unassembled WGS sequence"/>
</dbReference>
<protein>
    <submittedName>
        <fullName evidence="3">Rho guanine nucleotide exchange factor 12</fullName>
    </submittedName>
</protein>
<dbReference type="AlphaFoldDB" id="A0A444UW83"/>
<dbReference type="SUPFAM" id="SSF48065">
    <property type="entry name" value="DBL homology domain (DH-domain)"/>
    <property type="match status" value="1"/>
</dbReference>
<comment type="caution">
    <text evidence="3">The sequence shown here is derived from an EMBL/GenBank/DDBJ whole genome shotgun (WGS) entry which is preliminary data.</text>
</comment>
<accession>A0A444UW83</accession>
<name>A0A444UW83_ACIRT</name>
<evidence type="ECO:0000313" key="3">
    <source>
        <dbReference type="EMBL" id="RXM92440.1"/>
    </source>
</evidence>
<gene>
    <name evidence="3" type="ORF">EOD39_20128</name>
</gene>
<reference evidence="3 4" key="1">
    <citation type="submission" date="2019-01" db="EMBL/GenBank/DDBJ databases">
        <title>Draft Genome and Complete Hox-Cluster Characterization of the Sterlet Sturgeon (Acipenser ruthenus).</title>
        <authorList>
            <person name="Wei Q."/>
        </authorList>
    </citation>
    <scope>NUCLEOTIDE SEQUENCE [LARGE SCALE GENOMIC DNA]</scope>
    <source>
        <strain evidence="3">WHYD16114868_AA</strain>
        <tissue evidence="3">Blood</tissue>
    </source>
</reference>
<dbReference type="GO" id="GO:0001664">
    <property type="term" value="F:G protein-coupled receptor binding"/>
    <property type="evidence" value="ECO:0007669"/>
    <property type="project" value="TreeGrafter"/>
</dbReference>
<dbReference type="GO" id="GO:0005737">
    <property type="term" value="C:cytoplasm"/>
    <property type="evidence" value="ECO:0007669"/>
    <property type="project" value="TreeGrafter"/>
</dbReference>
<dbReference type="PROSITE" id="PS50010">
    <property type="entry name" value="DH_2"/>
    <property type="match status" value="1"/>
</dbReference>
<keyword evidence="4" id="KW-1185">Reference proteome</keyword>
<dbReference type="PANTHER" id="PTHR45872">
    <property type="entry name" value="RHO GUANINE NUCLEOTIDE EXCHANGE FACTOR 2, ISOFORM D"/>
    <property type="match status" value="1"/>
</dbReference>
<dbReference type="PANTHER" id="PTHR45872:SF3">
    <property type="entry name" value="RHO GUANINE NUCLEOTIDE EXCHANGE FACTOR 12"/>
    <property type="match status" value="1"/>
</dbReference>
<sequence length="260" mass="29163">MQYVILSYMKHLGVKVKEPRNLEHKRGRMGSFLPKIKLHNKRPQKQSSQAPFNIPEHSEPGRGRPSLSSEGSEPAHTPCVITSPPPSAPDPDTGQSPSSAPPRPGEALLSGDSVDLMSRTPTNVFEFPSSPLEHLPEEDHESDRMDTLGFIEVQSEDDQSYELEADPPNWQQLVSRDVLAGLTPHEIKRQEVINELFYTERAHIRTLRVLDQVFYQKLLSRDGILPPAEVKHIFSNLEEILQLHGEAPVLQGSPGLWRLG</sequence>
<dbReference type="GO" id="GO:0007186">
    <property type="term" value="P:G protein-coupled receptor signaling pathway"/>
    <property type="evidence" value="ECO:0007669"/>
    <property type="project" value="TreeGrafter"/>
</dbReference>
<dbReference type="Pfam" id="PF00621">
    <property type="entry name" value="RhoGEF"/>
    <property type="match status" value="1"/>
</dbReference>
<proteinExistence type="predicted"/>